<feature type="region of interest" description="Disordered" evidence="2">
    <location>
        <begin position="590"/>
        <end position="613"/>
    </location>
</feature>
<sequence>MATTIFPSFTASDGRKKVVYGKSSRLSTMPPPAPTSNEDAPPSPEQARKHATTSSNGSLKKAGGARKTDNILGGTRAKTSHVDIFDVPSDDELLLRPTKPTKQLAAKHRTPKEGLSLPAKPTAGARRTPKPAQLLKPPLAQSLSSPDPIAPRTRSGNTPQPTGVIKQTTRNGLLAQRPVAKGKASSQMTTPAPSKPKALKNANTVSAPPSKKTPAKPTAKAAEDLGVFDVPSSDEEAPSTVKKPLRNVPARKTQAPVPKPSKLLQDSRKAAESDDSNASKKRKRQGSVSSTAAIKPALEQKPHLSAPQRSRKSQKKDDSASPGQTSLDEPIGPPTQQLRSAAPAINKPRRTRLRTVPVLAPPEIAKGHSSPATLNSMLRNRQSNKPSPVAEVPETVESEDQTMYDIPDALATPVRTSKPATPGTATPRQKTLFGGLLGDSSSANTPMPSISALQLTDRKPKSLVGVLSRSKSDVMYSTQARKTRLIDTLKPVESSSQDEDEDSSSSSGRGPEDPRIHNRPIAKPSAEPRHAGLSSDDMDVEVEAAADSQTSQATSGFGLRPKLTYAMSRSYLREANPEDDLLVSMDLDESLGPASQTKDSLSEDEPDQGSQAQAYHELKSRGRNHAFEQELRTLLDDISSITNNSIRRSTMMELCTKMADRSYRSQLLDSPLAHEFFQNITAGNDVIFDFTAAVATVFILQTTPTYTILDQLQESHILTTLTRLIGNDADIQKIAKDRKTNLSKLAKESVLTFRSLVQQSSIWSCPEPAKVTPQLVALRAIELLIVGLRKAGRTEMLLSQPVVAQLVETASKSRECLDSNKDSPDAVAILRMVLSTLEAVSATRQKQSMWPIVVLQRIAQFMPVFFGPDGAASTMLAVKLCMHLTNNKPKACQPFSDKAFVHPLMLSVIEKFRLLHTGLGLEERTGVLEGLILSLGAMINLAEFSDQTRLNVDDGGQMISTLVQIFLEGSERASQADSMEESHSGVAIGYLTVLLGNLCLNNSIRSKIRALLPNQRLHTLIDGIKDFVRVHEHVDSKTEDFEGAEGQETLQTYTARLLHVVERLEKATA</sequence>
<feature type="region of interest" description="Disordered" evidence="2">
    <location>
        <begin position="21"/>
        <end position="76"/>
    </location>
</feature>
<comment type="similarity">
    <text evidence="1">Belongs to the WAPL family.</text>
</comment>
<dbReference type="PANTHER" id="PTHR22100">
    <property type="entry name" value="WINGS APART-LIKE PROTEIN HOMOLOG"/>
    <property type="match status" value="1"/>
</dbReference>
<accession>A0A6A5KS66</accession>
<dbReference type="Pfam" id="PF07814">
    <property type="entry name" value="WAPL"/>
    <property type="match status" value="1"/>
</dbReference>
<evidence type="ECO:0000256" key="1">
    <source>
        <dbReference type="ARBA" id="ARBA00006854"/>
    </source>
</evidence>
<dbReference type="InterPro" id="IPR022771">
    <property type="entry name" value="WAPL_C"/>
</dbReference>
<feature type="compositionally biased region" description="Polar residues" evidence="2">
    <location>
        <begin position="370"/>
        <end position="386"/>
    </location>
</feature>
<feature type="compositionally biased region" description="Low complexity" evidence="2">
    <location>
        <begin position="130"/>
        <end position="146"/>
    </location>
</feature>
<reference evidence="4" key="1">
    <citation type="submission" date="2020-01" db="EMBL/GenBank/DDBJ databases">
        <authorList>
            <consortium name="DOE Joint Genome Institute"/>
            <person name="Haridas S."/>
            <person name="Albert R."/>
            <person name="Binder M."/>
            <person name="Bloem J."/>
            <person name="Labutti K."/>
            <person name="Salamov A."/>
            <person name="Andreopoulos B."/>
            <person name="Baker S.E."/>
            <person name="Barry K."/>
            <person name="Bills G."/>
            <person name="Bluhm B.H."/>
            <person name="Cannon C."/>
            <person name="Castanera R."/>
            <person name="Culley D.E."/>
            <person name="Daum C."/>
            <person name="Ezra D."/>
            <person name="Gonzalez J.B."/>
            <person name="Henrissat B."/>
            <person name="Kuo A."/>
            <person name="Liang C."/>
            <person name="Lipzen A."/>
            <person name="Lutzoni F."/>
            <person name="Magnuson J."/>
            <person name="Mondo S."/>
            <person name="Nolan M."/>
            <person name="Ohm R."/>
            <person name="Pangilinan J."/>
            <person name="Park H.-J."/>
            <person name="Ramirez L."/>
            <person name="Alfaro M."/>
            <person name="Sun H."/>
            <person name="Tritt A."/>
            <person name="Yoshinaga Y."/>
            <person name="Zwiers L.-H."/>
            <person name="Turgeon B.G."/>
            <person name="Goodwin S.B."/>
            <person name="Spatafora J.W."/>
            <person name="Crous P.W."/>
            <person name="Grigoriev I.V."/>
        </authorList>
    </citation>
    <scope>NUCLEOTIDE SEQUENCE</scope>
    <source>
        <strain evidence="4">P77</strain>
    </source>
</reference>
<protein>
    <recommendedName>
        <fullName evidence="3">Wings apart-like protein C-terminal domain-containing protein</fullName>
    </recommendedName>
</protein>
<feature type="domain" description="Wings apart-like protein C-terminal" evidence="3">
    <location>
        <begin position="614"/>
        <end position="947"/>
    </location>
</feature>
<feature type="compositionally biased region" description="Polar residues" evidence="2">
    <location>
        <begin position="439"/>
        <end position="454"/>
    </location>
</feature>
<proteinExistence type="inferred from homology"/>
<dbReference type="AlphaFoldDB" id="A0A6A5KS66"/>
<gene>
    <name evidence="4" type="ORF">BDW02DRAFT_626626</name>
</gene>
<dbReference type="EMBL" id="ML975247">
    <property type="protein sequence ID" value="KAF1839047.1"/>
    <property type="molecule type" value="Genomic_DNA"/>
</dbReference>
<evidence type="ECO:0000256" key="2">
    <source>
        <dbReference type="SAM" id="MobiDB-lite"/>
    </source>
</evidence>
<dbReference type="Proteomes" id="UP000800040">
    <property type="component" value="Unassembled WGS sequence"/>
</dbReference>
<evidence type="ECO:0000259" key="3">
    <source>
        <dbReference type="Pfam" id="PF07814"/>
    </source>
</evidence>
<dbReference type="InterPro" id="IPR039874">
    <property type="entry name" value="WAPL"/>
</dbReference>
<keyword evidence="5" id="KW-1185">Reference proteome</keyword>
<dbReference type="Gene3D" id="1.25.10.10">
    <property type="entry name" value="Leucine-rich Repeat Variant"/>
    <property type="match status" value="2"/>
</dbReference>
<feature type="region of interest" description="Disordered" evidence="2">
    <location>
        <begin position="95"/>
        <end position="535"/>
    </location>
</feature>
<dbReference type="InterPro" id="IPR011989">
    <property type="entry name" value="ARM-like"/>
</dbReference>
<organism evidence="4 5">
    <name type="scientific">Decorospora gaudefroyi</name>
    <dbReference type="NCBI Taxonomy" id="184978"/>
    <lineage>
        <taxon>Eukaryota</taxon>
        <taxon>Fungi</taxon>
        <taxon>Dikarya</taxon>
        <taxon>Ascomycota</taxon>
        <taxon>Pezizomycotina</taxon>
        <taxon>Dothideomycetes</taxon>
        <taxon>Pleosporomycetidae</taxon>
        <taxon>Pleosporales</taxon>
        <taxon>Pleosporineae</taxon>
        <taxon>Pleosporaceae</taxon>
        <taxon>Decorospora</taxon>
    </lineage>
</organism>
<evidence type="ECO:0000313" key="4">
    <source>
        <dbReference type="EMBL" id="KAF1839047.1"/>
    </source>
</evidence>
<name>A0A6A5KS66_9PLEO</name>
<dbReference type="PANTHER" id="PTHR22100:SF13">
    <property type="entry name" value="WINGS APART-LIKE PROTEIN HOMOLOG"/>
    <property type="match status" value="1"/>
</dbReference>
<feature type="compositionally biased region" description="Low complexity" evidence="2">
    <location>
        <begin position="206"/>
        <end position="220"/>
    </location>
</feature>
<evidence type="ECO:0000313" key="5">
    <source>
        <dbReference type="Proteomes" id="UP000800040"/>
    </source>
</evidence>
<dbReference type="OrthoDB" id="78088at2759"/>
<feature type="compositionally biased region" description="Polar residues" evidence="2">
    <location>
        <begin position="154"/>
        <end position="171"/>
    </location>
</feature>
<feature type="compositionally biased region" description="Polar residues" evidence="2">
    <location>
        <begin position="414"/>
        <end position="429"/>
    </location>
</feature>